<keyword evidence="3" id="KW-1133">Transmembrane helix</keyword>
<name>A0ABW0VX94_9BACL</name>
<proteinExistence type="predicted"/>
<dbReference type="InterPro" id="IPR011098">
    <property type="entry name" value="G5_dom"/>
</dbReference>
<feature type="region of interest" description="Disordered" evidence="2">
    <location>
        <begin position="479"/>
        <end position="500"/>
    </location>
</feature>
<protein>
    <submittedName>
        <fullName evidence="5">VanW family protein</fullName>
    </submittedName>
</protein>
<dbReference type="Pfam" id="PF04294">
    <property type="entry name" value="VanW"/>
    <property type="match status" value="1"/>
</dbReference>
<keyword evidence="3" id="KW-0812">Transmembrane</keyword>
<evidence type="ECO:0000259" key="4">
    <source>
        <dbReference type="PROSITE" id="PS51109"/>
    </source>
</evidence>
<dbReference type="RefSeq" id="WP_379189066.1">
    <property type="nucleotide sequence ID" value="NZ_JBHSOW010000057.1"/>
</dbReference>
<dbReference type="InterPro" id="IPR052913">
    <property type="entry name" value="Glycopeptide_resist_protein"/>
</dbReference>
<feature type="domain" description="G5" evidence="4">
    <location>
        <begin position="410"/>
        <end position="492"/>
    </location>
</feature>
<feature type="transmembrane region" description="Helical" evidence="3">
    <location>
        <begin position="7"/>
        <end position="29"/>
    </location>
</feature>
<dbReference type="InterPro" id="IPR007391">
    <property type="entry name" value="Vancomycin_resist_VanW"/>
</dbReference>
<sequence>MKKLHLILIIVVSLLLLSSVIWGFFWIYAARNSIPEGVQLTIQSGSPINQASEPVNKHEMLLKSGASFAFGGLAVQTALQELSQRQERLEHVPLTVQANQTGGQKKTWTLAELGLHVDTKEAAAAILKLQQGGVWEKAKYRLQFPKTLHIEVRWNKQTFLKAITGQWGYLNANEPINATRTITKDDKIIYTPHTDVYRLDTESLFTKSVQAVEAIIAKDWAPAPQGDAGAANKKLSVTLPLAVKLIHPEFTLERLKAQGIERKITSFTTDFSTSGAGRAYNVSMTAKTLNGWELAPGEVFDYSKVITLTSKQYGYRQAPVILNGELVPGIGGGICQVSSTLYNAALLAGLHMVERRNHSLPVSYLPKGQDATFAEGAINFRFKNTTGKSIIIQTEVSGRKLTVKLFGTMPANVSYSIKSKTIATIEPPVKEIPTSMVQPGERLLLSLGRSGYIVETYRTLMKNGKEISSERISRDTYKAQPTVYGISPGSGAPKGGIPKGEKLLEDGVAE</sequence>
<dbReference type="EMBL" id="JBHSOW010000057">
    <property type="protein sequence ID" value="MFC5650505.1"/>
    <property type="molecule type" value="Genomic_DNA"/>
</dbReference>
<keyword evidence="6" id="KW-1185">Reference proteome</keyword>
<evidence type="ECO:0000313" key="6">
    <source>
        <dbReference type="Proteomes" id="UP001596047"/>
    </source>
</evidence>
<gene>
    <name evidence="5" type="ORF">ACFPYJ_15520</name>
</gene>
<evidence type="ECO:0000256" key="1">
    <source>
        <dbReference type="ARBA" id="ARBA00022729"/>
    </source>
</evidence>
<dbReference type="PANTHER" id="PTHR35788:SF1">
    <property type="entry name" value="EXPORTED PROTEIN"/>
    <property type="match status" value="1"/>
</dbReference>
<dbReference type="PANTHER" id="PTHR35788">
    <property type="entry name" value="EXPORTED PROTEIN-RELATED"/>
    <property type="match status" value="1"/>
</dbReference>
<evidence type="ECO:0000313" key="5">
    <source>
        <dbReference type="EMBL" id="MFC5650505.1"/>
    </source>
</evidence>
<evidence type="ECO:0000256" key="2">
    <source>
        <dbReference type="SAM" id="MobiDB-lite"/>
    </source>
</evidence>
<reference evidence="6" key="1">
    <citation type="journal article" date="2019" name="Int. J. Syst. Evol. Microbiol.">
        <title>The Global Catalogue of Microorganisms (GCM) 10K type strain sequencing project: providing services to taxonomists for standard genome sequencing and annotation.</title>
        <authorList>
            <consortium name="The Broad Institute Genomics Platform"/>
            <consortium name="The Broad Institute Genome Sequencing Center for Infectious Disease"/>
            <person name="Wu L."/>
            <person name="Ma J."/>
        </authorList>
    </citation>
    <scope>NUCLEOTIDE SEQUENCE [LARGE SCALE GENOMIC DNA]</scope>
    <source>
        <strain evidence="6">CGMCC 1.3240</strain>
    </source>
</reference>
<evidence type="ECO:0000256" key="3">
    <source>
        <dbReference type="SAM" id="Phobius"/>
    </source>
</evidence>
<dbReference type="Pfam" id="PF07501">
    <property type="entry name" value="G5"/>
    <property type="match status" value="1"/>
</dbReference>
<dbReference type="Proteomes" id="UP001596047">
    <property type="component" value="Unassembled WGS sequence"/>
</dbReference>
<accession>A0ABW0VX94</accession>
<organism evidence="5 6">
    <name type="scientific">Paenibacillus solisilvae</name>
    <dbReference type="NCBI Taxonomy" id="2486751"/>
    <lineage>
        <taxon>Bacteria</taxon>
        <taxon>Bacillati</taxon>
        <taxon>Bacillota</taxon>
        <taxon>Bacilli</taxon>
        <taxon>Bacillales</taxon>
        <taxon>Paenibacillaceae</taxon>
        <taxon>Paenibacillus</taxon>
    </lineage>
</organism>
<comment type="caution">
    <text evidence="5">The sequence shown here is derived from an EMBL/GenBank/DDBJ whole genome shotgun (WGS) entry which is preliminary data.</text>
</comment>
<dbReference type="PROSITE" id="PS51109">
    <property type="entry name" value="G5"/>
    <property type="match status" value="1"/>
</dbReference>
<dbReference type="SMART" id="SM01208">
    <property type="entry name" value="G5"/>
    <property type="match status" value="1"/>
</dbReference>
<keyword evidence="3" id="KW-0472">Membrane</keyword>
<keyword evidence="1" id="KW-0732">Signal</keyword>